<dbReference type="EC" id="2.7.7.49" evidence="1"/>
<gene>
    <name evidence="15" type="ORF">MENT_LOCUS23113</name>
</gene>
<dbReference type="Pfam" id="PF09668">
    <property type="entry name" value="Asp_protease"/>
    <property type="match status" value="1"/>
</dbReference>
<evidence type="ECO:0000256" key="1">
    <source>
        <dbReference type="ARBA" id="ARBA00012493"/>
    </source>
</evidence>
<dbReference type="CDD" id="cd01647">
    <property type="entry name" value="RT_LTR"/>
    <property type="match status" value="1"/>
</dbReference>
<evidence type="ECO:0000256" key="7">
    <source>
        <dbReference type="ARBA" id="ARBA00022918"/>
    </source>
</evidence>
<dbReference type="Gene3D" id="3.30.70.270">
    <property type="match status" value="2"/>
</dbReference>
<feature type="region of interest" description="Disordered" evidence="9">
    <location>
        <begin position="153"/>
        <end position="281"/>
    </location>
</feature>
<dbReference type="InterPro" id="IPR043502">
    <property type="entry name" value="DNA/RNA_pol_sf"/>
</dbReference>
<keyword evidence="8" id="KW-0479">Metal-binding</keyword>
<name>A0A6V7V9K3_MELEN</name>
<dbReference type="PANTHER" id="PTHR37984">
    <property type="entry name" value="PROTEIN CBG26694"/>
    <property type="match status" value="1"/>
</dbReference>
<dbReference type="FunFam" id="1.10.340.70:FF:000004">
    <property type="entry name" value="Retrovirus-related Pol polyprotein from transposon 297-like Protein"/>
    <property type="match status" value="1"/>
</dbReference>
<keyword evidence="10" id="KW-0812">Transmembrane</keyword>
<dbReference type="Proteomes" id="UP000580250">
    <property type="component" value="Unassembled WGS sequence"/>
</dbReference>
<dbReference type="GO" id="GO:0003676">
    <property type="term" value="F:nucleic acid binding"/>
    <property type="evidence" value="ECO:0007669"/>
    <property type="project" value="InterPro"/>
</dbReference>
<feature type="compositionally biased region" description="Polar residues" evidence="9">
    <location>
        <begin position="227"/>
        <end position="238"/>
    </location>
</feature>
<dbReference type="InterPro" id="IPR019103">
    <property type="entry name" value="Peptidase_aspartic_DDI1-type"/>
</dbReference>
<dbReference type="GO" id="GO:0004519">
    <property type="term" value="F:endonuclease activity"/>
    <property type="evidence" value="ECO:0007669"/>
    <property type="project" value="UniProtKB-KW"/>
</dbReference>
<dbReference type="FunFam" id="3.30.70.270:FF:000026">
    <property type="entry name" value="Transposon Ty3-G Gag-Pol polyprotein"/>
    <property type="match status" value="1"/>
</dbReference>
<dbReference type="InterPro" id="IPR000477">
    <property type="entry name" value="RT_dom"/>
</dbReference>
<keyword evidence="6" id="KW-0378">Hydrolase</keyword>
<feature type="domain" description="CCHC-type" evidence="11">
    <location>
        <begin position="139"/>
        <end position="154"/>
    </location>
</feature>
<evidence type="ECO:0000313" key="15">
    <source>
        <dbReference type="EMBL" id="CAD2171610.1"/>
    </source>
</evidence>
<dbReference type="InterPro" id="IPR043128">
    <property type="entry name" value="Rev_trsase/Diguanyl_cyclase"/>
</dbReference>
<dbReference type="InterPro" id="IPR001584">
    <property type="entry name" value="Integrase_cat-core"/>
</dbReference>
<organism evidence="15 16">
    <name type="scientific">Meloidogyne enterolobii</name>
    <name type="common">Root-knot nematode worm</name>
    <name type="synonym">Meloidogyne mayaguensis</name>
    <dbReference type="NCBI Taxonomy" id="390850"/>
    <lineage>
        <taxon>Eukaryota</taxon>
        <taxon>Metazoa</taxon>
        <taxon>Ecdysozoa</taxon>
        <taxon>Nematoda</taxon>
        <taxon>Chromadorea</taxon>
        <taxon>Rhabditida</taxon>
        <taxon>Tylenchina</taxon>
        <taxon>Tylenchomorpha</taxon>
        <taxon>Tylenchoidea</taxon>
        <taxon>Meloidogynidae</taxon>
        <taxon>Meloidogyninae</taxon>
        <taxon>Meloidogyne</taxon>
    </lineage>
</organism>
<dbReference type="Gene3D" id="1.10.340.70">
    <property type="match status" value="1"/>
</dbReference>
<dbReference type="InterPro" id="IPR041588">
    <property type="entry name" value="Integrase_H2C2"/>
</dbReference>
<dbReference type="GO" id="GO:0004190">
    <property type="term" value="F:aspartic-type endopeptidase activity"/>
    <property type="evidence" value="ECO:0007669"/>
    <property type="project" value="InterPro"/>
</dbReference>
<keyword evidence="10" id="KW-0472">Membrane</keyword>
<dbReference type="PROSITE" id="PS50175">
    <property type="entry name" value="ASP_PROT_RETROV"/>
    <property type="match status" value="1"/>
</dbReference>
<reference evidence="15 16" key="1">
    <citation type="submission" date="2020-08" db="EMBL/GenBank/DDBJ databases">
        <authorList>
            <person name="Koutsovoulos G."/>
            <person name="Danchin GJ E."/>
        </authorList>
    </citation>
    <scope>NUCLEOTIDE SEQUENCE [LARGE SCALE GENOMIC DNA]</scope>
</reference>
<dbReference type="GO" id="GO:0003964">
    <property type="term" value="F:RNA-directed DNA polymerase activity"/>
    <property type="evidence" value="ECO:0007669"/>
    <property type="project" value="UniProtKB-KW"/>
</dbReference>
<dbReference type="CDD" id="cd09274">
    <property type="entry name" value="RNase_HI_RT_Ty3"/>
    <property type="match status" value="1"/>
</dbReference>
<feature type="compositionally biased region" description="Low complexity" evidence="9">
    <location>
        <begin position="158"/>
        <end position="180"/>
    </location>
</feature>
<evidence type="ECO:0000256" key="8">
    <source>
        <dbReference type="PROSITE-ProRule" id="PRU00047"/>
    </source>
</evidence>
<dbReference type="PROSITE" id="PS50878">
    <property type="entry name" value="RT_POL"/>
    <property type="match status" value="1"/>
</dbReference>
<dbReference type="PROSITE" id="PS50994">
    <property type="entry name" value="INTEGRASE"/>
    <property type="match status" value="1"/>
</dbReference>
<dbReference type="Pfam" id="PF17917">
    <property type="entry name" value="RT_RNaseH"/>
    <property type="match status" value="1"/>
</dbReference>
<dbReference type="FunFam" id="3.30.420.10:FF:000063">
    <property type="entry name" value="Retrovirus-related Pol polyprotein from transposon 297-like Protein"/>
    <property type="match status" value="1"/>
</dbReference>
<dbReference type="GO" id="GO:0015074">
    <property type="term" value="P:DNA integration"/>
    <property type="evidence" value="ECO:0007669"/>
    <property type="project" value="InterPro"/>
</dbReference>
<dbReference type="Pfam" id="PF17921">
    <property type="entry name" value="Integrase_H2C2"/>
    <property type="match status" value="1"/>
</dbReference>
<dbReference type="GO" id="GO:0006508">
    <property type="term" value="P:proteolysis"/>
    <property type="evidence" value="ECO:0007669"/>
    <property type="project" value="InterPro"/>
</dbReference>
<feature type="domain" description="Peptidase A2" evidence="12">
    <location>
        <begin position="984"/>
        <end position="1068"/>
    </location>
</feature>
<dbReference type="InterPro" id="IPR041373">
    <property type="entry name" value="RT_RNaseH"/>
</dbReference>
<evidence type="ECO:0000256" key="4">
    <source>
        <dbReference type="ARBA" id="ARBA00022722"/>
    </source>
</evidence>
<dbReference type="CDD" id="cd00303">
    <property type="entry name" value="retropepsin_like"/>
    <property type="match status" value="1"/>
</dbReference>
<dbReference type="PANTHER" id="PTHR37984:SF5">
    <property type="entry name" value="PROTEIN NYNRIN-LIKE"/>
    <property type="match status" value="1"/>
</dbReference>
<evidence type="ECO:0000256" key="6">
    <source>
        <dbReference type="ARBA" id="ARBA00022801"/>
    </source>
</evidence>
<sequence>MQPQPENLAGAIANLKAKFENGNTKVIARQKLSNCRQAPGESVFDFANRLSDLVRTALVGETENTIKNSLLYEFLDRLIPDLKFQVKSQRPIEYTNAYELVLHFELLLAEKKPDTNICVSKLADEVESLVLQRNNSKSCYNCKSQSHLANNCPKRRNNFNSNQRNSFVYRPNYNNNNRYNNNERRDYGSYNNRDRRDYGRQNREREYNNYENRNSNNRYNYNSGSSQHSNYRNYPDSRSPSRERNKYRQSNNYTDSRSPSRERNNYRPEQYNRSPRRVRFDRRGSPGIRVVSPYFVAVAEPTNEKLTGKNKLEEKRINKDKNKLPHQNPMCVRYKNRNYLRTASPYWIVLLALLACFFPVALSAPMICLRDAPVSLWRLPTDPICPTRHITEAPVPINLTIYRANTLQYKTPAYVCKCVKTTVSKSRGFFGAYLEESGTEHVNVPISACKRMRELNNSIAGDLKEKNGSLKATENDPNLEWKIWPFGIPWDTKTTENCYVYESVVFTHFGTDEINTPIGVCPGCLYHSGSCKCDQGSLIWHPDKTQQCSYVFVDNWDGEYSSGIWLSESNEFALSFENATKLIDCEQKELILSDQGFAIPLDEFKELQRIKEFFEFSPSRVKRDIITSQLSALSASLSKSIKKLFADSIRQICQRLQELSDQLMTLAAANPTLLARHFLKKDHITARLVTENVLEIKPCYKIREMDIHFNWKNGICFDRLPINFMLHGAIKHGFIDTNTLIIYPHAREIECETMRWMYLQEKDRTLQFDQVTGDQKEIAGEGIREIMRYGTFDIPEMSISVFRNKVLANLTELYSPEHFSETMESAKITQEIARLSNPNSIWETSNTRKHVIAGNIVSNGLFSFLKGGLFSTNQVWVFACCCYVTLEFIFKFILPSLLTKLLENLNIGEILYKIARNYRRAKSPEHSPKRNAKSLPLTERWPSKHCLNSQRKPEKITGVEVVVCENHICDKNMRIIAEINGHRILCLLDTGAHVSLISKRKAKLCGIKSLYQPAFSGVFGIGNNLIPLVAQADIMLKLANCEIKTSIMIIDQEISKSNSYEVIIGRESLKSFPMLLSLQNWELIPLKRLEAMSNEKSKQYLKRDQKLLIEKIISKTELQYPEEKEKFFISLEQNISAFSRHDYDLGKCKIIAPPILTTSEVPIQVKPYRTPAKYREELKFHLNKMLEAGVIEESLTPWANNLVLVAKGDGQLRPCVDFRPLNKITVTDPYPLPKMEEMIHKAAGKAWYSSLDLSSGFWQIPLDKESSYKCGIITEWGLYEMKRLPFGLKNAPSIFQRTMNKVLKGVKNVSLYIDDILIHTNSVEEHIEILEQVFLRLKENGLKLKGEKCKFFMKKCIYLGHEISREGYKPAQSNCETIKRFPSPKNAKEVKRFIGMTSFFRKFIPNFANTAAPLNQLTRGRENFKWTEIENKAFETLKRELLNSLCLRAPNYDQPFHLFCDASSVAYAGALMQTENGTDLYSIGYWSRMLNEVESKLPATHNELAAIYYAITYFKPIIYGGKLIIYTDHRPLTFLFSKASTNVKLNRWLLALQEIEPNIVYLEGSANKVADALSRVQIPWIDTVPPPNEDIPYLMNLTTEKLNKEILEREIQKDPILKIVYNYIKNGWSEEINEDLRPYFLIRDRLAIKSNLIIKRPEEQIIIPEILRIKILELIHYAHFGVVRCKAKARKIIWWPKINMDIENFIGGCTICQKFRPNEPQTASENSWPEAKLPLERVHIDLAGPFCGTNFLLIVDAYSRYPFGYQMKSTTSTSIIKKLKEVFAMFGPPKCLVSDNGPQFVSHEFETFMENYGIKHMKSPPYHPQSNGLCERFVRTFKSGILKMIDKGLENACTEFLVEYRATPHPLMDGDSPAYRFLGRNINSKIDIINFSPAKKITQNNPLGEINEEKKTAS</sequence>
<dbReference type="Pfam" id="PF00665">
    <property type="entry name" value="rve"/>
    <property type="match status" value="1"/>
</dbReference>
<dbReference type="GO" id="GO:0042575">
    <property type="term" value="C:DNA polymerase complex"/>
    <property type="evidence" value="ECO:0007669"/>
    <property type="project" value="UniProtKB-ARBA"/>
</dbReference>
<feature type="compositionally biased region" description="Basic and acidic residues" evidence="9">
    <location>
        <begin position="181"/>
        <end position="208"/>
    </location>
</feature>
<evidence type="ECO:0000259" key="14">
    <source>
        <dbReference type="PROSITE" id="PS50994"/>
    </source>
</evidence>
<dbReference type="PROSITE" id="PS50158">
    <property type="entry name" value="ZF_CCHC"/>
    <property type="match status" value="1"/>
</dbReference>
<dbReference type="SMART" id="SM00343">
    <property type="entry name" value="ZnF_C2HC"/>
    <property type="match status" value="1"/>
</dbReference>
<feature type="domain" description="Reverse transcriptase" evidence="13">
    <location>
        <begin position="1186"/>
        <end position="1363"/>
    </location>
</feature>
<dbReference type="Gene3D" id="2.40.70.10">
    <property type="entry name" value="Acid Proteases"/>
    <property type="match status" value="1"/>
</dbReference>
<dbReference type="SUPFAM" id="SSF50630">
    <property type="entry name" value="Acid proteases"/>
    <property type="match status" value="1"/>
</dbReference>
<protein>
    <recommendedName>
        <fullName evidence="1">RNA-directed DNA polymerase</fullName>
        <ecNumber evidence="1">2.7.7.49</ecNumber>
    </recommendedName>
</protein>
<keyword evidence="3" id="KW-0548">Nucleotidyltransferase</keyword>
<evidence type="ECO:0000256" key="10">
    <source>
        <dbReference type="SAM" id="Phobius"/>
    </source>
</evidence>
<dbReference type="Pfam" id="PF00078">
    <property type="entry name" value="RVT_1"/>
    <property type="match status" value="1"/>
</dbReference>
<proteinExistence type="predicted"/>
<keyword evidence="10" id="KW-1133">Transmembrane helix</keyword>
<dbReference type="InterPro" id="IPR036397">
    <property type="entry name" value="RNaseH_sf"/>
</dbReference>
<evidence type="ECO:0000259" key="12">
    <source>
        <dbReference type="PROSITE" id="PS50175"/>
    </source>
</evidence>
<feature type="compositionally biased region" description="Polar residues" evidence="9">
    <location>
        <begin position="248"/>
        <end position="257"/>
    </location>
</feature>
<evidence type="ECO:0000256" key="2">
    <source>
        <dbReference type="ARBA" id="ARBA00022679"/>
    </source>
</evidence>
<dbReference type="Gene3D" id="4.10.60.10">
    <property type="entry name" value="Zinc finger, CCHC-type"/>
    <property type="match status" value="1"/>
</dbReference>
<evidence type="ECO:0000256" key="5">
    <source>
        <dbReference type="ARBA" id="ARBA00022759"/>
    </source>
</evidence>
<dbReference type="EMBL" id="CAJEWN010000187">
    <property type="protein sequence ID" value="CAD2171610.1"/>
    <property type="molecule type" value="Genomic_DNA"/>
</dbReference>
<feature type="domain" description="Integrase catalytic" evidence="14">
    <location>
        <begin position="1730"/>
        <end position="1910"/>
    </location>
</feature>
<keyword evidence="7" id="KW-0695">RNA-directed DNA polymerase</keyword>
<dbReference type="Pfam" id="PF24664">
    <property type="entry name" value="Monjiviricetes_fusion"/>
    <property type="match status" value="1"/>
</dbReference>
<dbReference type="InterPro" id="IPR021109">
    <property type="entry name" value="Peptidase_aspartic_dom_sf"/>
</dbReference>
<dbReference type="InterPro" id="IPR001878">
    <property type="entry name" value="Znf_CCHC"/>
</dbReference>
<dbReference type="Gene3D" id="3.10.10.10">
    <property type="entry name" value="HIV Type 1 Reverse Transcriptase, subunit A, domain 1"/>
    <property type="match status" value="1"/>
</dbReference>
<dbReference type="InterPro" id="IPR050951">
    <property type="entry name" value="Retrovirus_Pol_polyprotein"/>
</dbReference>
<evidence type="ECO:0000259" key="11">
    <source>
        <dbReference type="PROSITE" id="PS50158"/>
    </source>
</evidence>
<evidence type="ECO:0000259" key="13">
    <source>
        <dbReference type="PROSITE" id="PS50878"/>
    </source>
</evidence>
<dbReference type="OrthoDB" id="5869299at2759"/>
<feature type="transmembrane region" description="Helical" evidence="10">
    <location>
        <begin position="346"/>
        <end position="369"/>
    </location>
</feature>
<evidence type="ECO:0000256" key="9">
    <source>
        <dbReference type="SAM" id="MobiDB-lite"/>
    </source>
</evidence>
<accession>A0A6V7V9K3</accession>
<keyword evidence="8" id="KW-0862">Zinc</keyword>
<keyword evidence="5" id="KW-0255">Endonuclease</keyword>
<comment type="caution">
    <text evidence="15">The sequence shown here is derived from an EMBL/GenBank/DDBJ whole genome shotgun (WGS) entry which is preliminary data.</text>
</comment>
<evidence type="ECO:0000313" key="16">
    <source>
        <dbReference type="Proteomes" id="UP000580250"/>
    </source>
</evidence>
<dbReference type="Gene3D" id="3.30.420.10">
    <property type="entry name" value="Ribonuclease H-like superfamily/Ribonuclease H"/>
    <property type="match status" value="1"/>
</dbReference>
<keyword evidence="2" id="KW-0808">Transferase</keyword>
<dbReference type="InterPro" id="IPR012337">
    <property type="entry name" value="RNaseH-like_sf"/>
</dbReference>
<dbReference type="InterPro" id="IPR001995">
    <property type="entry name" value="Peptidase_A2_cat"/>
</dbReference>
<evidence type="ECO:0000256" key="3">
    <source>
        <dbReference type="ARBA" id="ARBA00022695"/>
    </source>
</evidence>
<keyword evidence="4" id="KW-0540">Nuclease</keyword>
<feature type="compositionally biased region" description="Low complexity" evidence="9">
    <location>
        <begin position="209"/>
        <end position="226"/>
    </location>
</feature>
<dbReference type="SUPFAM" id="SSF56672">
    <property type="entry name" value="DNA/RNA polymerases"/>
    <property type="match status" value="1"/>
</dbReference>
<dbReference type="GO" id="GO:0008270">
    <property type="term" value="F:zinc ion binding"/>
    <property type="evidence" value="ECO:0007669"/>
    <property type="project" value="UniProtKB-KW"/>
</dbReference>
<keyword evidence="8" id="KW-0863">Zinc-finger</keyword>
<dbReference type="SUPFAM" id="SSF53098">
    <property type="entry name" value="Ribonuclease H-like"/>
    <property type="match status" value="1"/>
</dbReference>